<sequence>MELFILLFVLLLALASALGLTTDTRESTGRRSVDGGREWRSRTC</sequence>
<dbReference type="Proteomes" id="UP000277671">
    <property type="component" value="Unassembled WGS sequence"/>
</dbReference>
<gene>
    <name evidence="2" type="ORF">BDK92_3957</name>
</gene>
<comment type="caution">
    <text evidence="2">The sequence shown here is derived from an EMBL/GenBank/DDBJ whole genome shotgun (WGS) entry which is preliminary data.</text>
</comment>
<dbReference type="EMBL" id="RBKT01000001">
    <property type="protein sequence ID" value="RKR89602.1"/>
    <property type="molecule type" value="Genomic_DNA"/>
</dbReference>
<evidence type="ECO:0000256" key="1">
    <source>
        <dbReference type="SAM" id="MobiDB-lite"/>
    </source>
</evidence>
<evidence type="ECO:0000313" key="2">
    <source>
        <dbReference type="EMBL" id="RKR89602.1"/>
    </source>
</evidence>
<feature type="region of interest" description="Disordered" evidence="1">
    <location>
        <begin position="22"/>
        <end position="44"/>
    </location>
</feature>
<reference evidence="2 3" key="1">
    <citation type="submission" date="2018-10" db="EMBL/GenBank/DDBJ databases">
        <title>Sequencing the genomes of 1000 actinobacteria strains.</title>
        <authorList>
            <person name="Klenk H.-P."/>
        </authorList>
    </citation>
    <scope>NUCLEOTIDE SEQUENCE [LARGE SCALE GENOMIC DNA]</scope>
    <source>
        <strain evidence="2 3">DSM 45175</strain>
    </source>
</reference>
<protein>
    <submittedName>
        <fullName evidence="2">Uncharacterized protein</fullName>
    </submittedName>
</protein>
<dbReference type="RefSeq" id="WP_281278628.1">
    <property type="nucleotide sequence ID" value="NZ_RBKT01000001.1"/>
</dbReference>
<proteinExistence type="predicted"/>
<dbReference type="AlphaFoldDB" id="A0A495JMP1"/>
<feature type="compositionally biased region" description="Basic and acidic residues" evidence="1">
    <location>
        <begin position="23"/>
        <end position="44"/>
    </location>
</feature>
<name>A0A495JMP1_9ACTN</name>
<accession>A0A495JMP1</accession>
<organism evidence="2 3">
    <name type="scientific">Micromonospora pisi</name>
    <dbReference type="NCBI Taxonomy" id="589240"/>
    <lineage>
        <taxon>Bacteria</taxon>
        <taxon>Bacillati</taxon>
        <taxon>Actinomycetota</taxon>
        <taxon>Actinomycetes</taxon>
        <taxon>Micromonosporales</taxon>
        <taxon>Micromonosporaceae</taxon>
        <taxon>Micromonospora</taxon>
    </lineage>
</organism>
<evidence type="ECO:0000313" key="3">
    <source>
        <dbReference type="Proteomes" id="UP000277671"/>
    </source>
</evidence>
<keyword evidence="3" id="KW-1185">Reference proteome</keyword>